<sequence>MKMNTNIPGPEPRNDGGVGAIAAAGGLHNYQLRLHAEYGPVVRFQLPGAETAVSVADPVLLEAMARLNERPKRLFEFLDPLCEAGNLQVIPAEEHTPWRRLLLSVLAGRPSHERHFARFTELVTALADRWAEQDGPADREPVELQKDLTALALRMICEYALGGEAADPGDGQEAATVLHPLRPRAAQLRGRRPGHGRGRTGPGGTPQALPLPARTRA</sequence>
<dbReference type="InterPro" id="IPR052666">
    <property type="entry name" value="CYP450_20A1-like"/>
</dbReference>
<dbReference type="Gene3D" id="1.10.630.10">
    <property type="entry name" value="Cytochrome P450"/>
    <property type="match status" value="1"/>
</dbReference>
<organism evidence="2 3">
    <name type="scientific">Streptomyces albospinus</name>
    <dbReference type="NCBI Taxonomy" id="285515"/>
    <lineage>
        <taxon>Bacteria</taxon>
        <taxon>Bacillati</taxon>
        <taxon>Actinomycetota</taxon>
        <taxon>Actinomycetes</taxon>
        <taxon>Kitasatosporales</taxon>
        <taxon>Streptomycetaceae</taxon>
        <taxon>Streptomyces</taxon>
    </lineage>
</organism>
<evidence type="ECO:0008006" key="4">
    <source>
        <dbReference type="Google" id="ProtNLM"/>
    </source>
</evidence>
<evidence type="ECO:0000313" key="2">
    <source>
        <dbReference type="EMBL" id="GGU96141.1"/>
    </source>
</evidence>
<proteinExistence type="predicted"/>
<dbReference type="PANTHER" id="PTHR24280">
    <property type="entry name" value="CYTOCHROME P450 20A1"/>
    <property type="match status" value="1"/>
</dbReference>
<evidence type="ECO:0000313" key="3">
    <source>
        <dbReference type="Proteomes" id="UP000654471"/>
    </source>
</evidence>
<reference evidence="3" key="1">
    <citation type="journal article" date="2019" name="Int. J. Syst. Evol. Microbiol.">
        <title>The Global Catalogue of Microorganisms (GCM) 10K type strain sequencing project: providing services to taxonomists for standard genome sequencing and annotation.</title>
        <authorList>
            <consortium name="The Broad Institute Genomics Platform"/>
            <consortium name="The Broad Institute Genome Sequencing Center for Infectious Disease"/>
            <person name="Wu L."/>
            <person name="Ma J."/>
        </authorList>
    </citation>
    <scope>NUCLEOTIDE SEQUENCE [LARGE SCALE GENOMIC DNA]</scope>
    <source>
        <strain evidence="3">JCM 3399</strain>
    </source>
</reference>
<dbReference type="PANTHER" id="PTHR24280:SF4">
    <property type="entry name" value="CYTOCHROME P450 20A1"/>
    <property type="match status" value="1"/>
</dbReference>
<accession>A0ABQ2VN19</accession>
<dbReference type="EMBL" id="BMRP01000051">
    <property type="protein sequence ID" value="GGU96141.1"/>
    <property type="molecule type" value="Genomic_DNA"/>
</dbReference>
<keyword evidence="3" id="KW-1185">Reference proteome</keyword>
<name>A0ABQ2VN19_9ACTN</name>
<evidence type="ECO:0000256" key="1">
    <source>
        <dbReference type="SAM" id="MobiDB-lite"/>
    </source>
</evidence>
<dbReference type="SUPFAM" id="SSF48264">
    <property type="entry name" value="Cytochrome P450"/>
    <property type="match status" value="1"/>
</dbReference>
<dbReference type="Proteomes" id="UP000654471">
    <property type="component" value="Unassembled WGS sequence"/>
</dbReference>
<dbReference type="InterPro" id="IPR036396">
    <property type="entry name" value="Cyt_P450_sf"/>
</dbReference>
<feature type="compositionally biased region" description="Basic residues" evidence="1">
    <location>
        <begin position="189"/>
        <end position="198"/>
    </location>
</feature>
<protein>
    <recommendedName>
        <fullName evidence="4">Cytochrome P450</fullName>
    </recommendedName>
</protein>
<comment type="caution">
    <text evidence="2">The sequence shown here is derived from an EMBL/GenBank/DDBJ whole genome shotgun (WGS) entry which is preliminary data.</text>
</comment>
<feature type="region of interest" description="Disordered" evidence="1">
    <location>
        <begin position="182"/>
        <end position="217"/>
    </location>
</feature>
<gene>
    <name evidence="2" type="ORF">GCM10010211_74130</name>
</gene>